<organism evidence="1 2">
    <name type="scientific">Pseudomonas extremaustralis</name>
    <dbReference type="NCBI Taxonomy" id="359110"/>
    <lineage>
        <taxon>Bacteria</taxon>
        <taxon>Pseudomonadati</taxon>
        <taxon>Pseudomonadota</taxon>
        <taxon>Gammaproteobacteria</taxon>
        <taxon>Pseudomonadales</taxon>
        <taxon>Pseudomonadaceae</taxon>
        <taxon>Pseudomonas</taxon>
    </lineage>
</organism>
<dbReference type="EMBL" id="VFET01000003">
    <property type="protein sequence ID" value="TWS06397.1"/>
    <property type="molecule type" value="Genomic_DNA"/>
</dbReference>
<protein>
    <submittedName>
        <fullName evidence="1">Uncharacterized protein</fullName>
    </submittedName>
</protein>
<proteinExistence type="predicted"/>
<dbReference type="AlphaFoldDB" id="A0A5C5QM21"/>
<reference evidence="1 2" key="1">
    <citation type="submission" date="2019-06" db="EMBL/GenBank/DDBJ databases">
        <title>Pseudomonas bimorpha sp. nov. isolated from bovine raw milk and skim milk concentrate.</title>
        <authorList>
            <person name="Hofmann K."/>
            <person name="Huptas C."/>
            <person name="Doll E."/>
            <person name="Scherer S."/>
            <person name="Wenning M."/>
        </authorList>
    </citation>
    <scope>NUCLEOTIDE SEQUENCE [LARGE SCALE GENOMIC DNA]</scope>
    <source>
        <strain evidence="1 2">DSM 17835</strain>
    </source>
</reference>
<accession>A0A5C5QM21</accession>
<gene>
    <name evidence="1" type="ORF">FIV36_04540</name>
</gene>
<name>A0A5C5QM21_9PSED</name>
<dbReference type="Proteomes" id="UP000317951">
    <property type="component" value="Unassembled WGS sequence"/>
</dbReference>
<evidence type="ECO:0000313" key="2">
    <source>
        <dbReference type="Proteomes" id="UP000317951"/>
    </source>
</evidence>
<evidence type="ECO:0000313" key="1">
    <source>
        <dbReference type="EMBL" id="TWS06397.1"/>
    </source>
</evidence>
<dbReference type="OrthoDB" id="6959756at2"/>
<comment type="caution">
    <text evidence="1">The sequence shown here is derived from an EMBL/GenBank/DDBJ whole genome shotgun (WGS) entry which is preliminary data.</text>
</comment>
<sequence length="59" mass="5951">MLSIDGFCAGASLLAKNLRAPLQSRLSALSLTFSASKLAPTTGWPNVVAAIPGPRAGSP</sequence>